<dbReference type="Proteomes" id="UP001204151">
    <property type="component" value="Unassembled WGS sequence"/>
</dbReference>
<comment type="similarity">
    <text evidence="1">Belongs to the sigma-70 factor family. ECF subfamily.</text>
</comment>
<name>A0ABT1ZXN0_9BURK</name>
<dbReference type="InterPro" id="IPR032710">
    <property type="entry name" value="NTF2-like_dom_sf"/>
</dbReference>
<evidence type="ECO:0000259" key="7">
    <source>
        <dbReference type="Pfam" id="PF04542"/>
    </source>
</evidence>
<evidence type="ECO:0000313" key="9">
    <source>
        <dbReference type="EMBL" id="MCS0584697.1"/>
    </source>
</evidence>
<dbReference type="Gene3D" id="1.10.1740.10">
    <property type="match status" value="1"/>
</dbReference>
<dbReference type="SUPFAM" id="SSF54427">
    <property type="entry name" value="NTF2-like"/>
    <property type="match status" value="1"/>
</dbReference>
<dbReference type="Gene3D" id="3.10.450.50">
    <property type="match status" value="1"/>
</dbReference>
<keyword evidence="3" id="KW-0805">Transcription regulation</keyword>
<dbReference type="InterPro" id="IPR036388">
    <property type="entry name" value="WH-like_DNA-bd_sf"/>
</dbReference>
<proteinExistence type="inferred from homology"/>
<dbReference type="Pfam" id="PF08281">
    <property type="entry name" value="Sigma70_r4_2"/>
    <property type="match status" value="1"/>
</dbReference>
<sequence>MSTPSSPVLALDLERLRPRLHRYCARMVGSVLDGEDVVQDALVRALESSVRTGPIDNPEGWLFRIAHNLALDLLRRRVRTPDARDGDDIDLVADPVDERARRDAAAASLPAFMHLPPSQRSVVILFDVLDYSAEEIGAILETTVPAVKSALQRGRAHLRELGDRPAPDVVLPDAERSLLHRYVDLFNARDFDALREMLAADVRLDLVNRLRLQGAAVDDYFTRYGQVPGWTAWAGIVEGRPAVLVRQNGGADATDYIVVLDFTDGRVAAIRDFVFARYVMQDTAYIVTRDP</sequence>
<dbReference type="NCBIfam" id="TIGR02937">
    <property type="entry name" value="sigma70-ECF"/>
    <property type="match status" value="1"/>
</dbReference>
<evidence type="ECO:0000256" key="4">
    <source>
        <dbReference type="ARBA" id="ARBA00023082"/>
    </source>
</evidence>
<comment type="subunit">
    <text evidence="2">Interacts transiently with the RNA polymerase catalytic core formed by RpoA, RpoB, RpoC and RpoZ (2 alpha, 1 beta, 1 beta' and 1 omega subunit) to form the RNA polymerase holoenzyme that can initiate transcription.</text>
</comment>
<keyword evidence="10" id="KW-1185">Reference proteome</keyword>
<gene>
    <name evidence="9" type="ORF">NX784_24225</name>
</gene>
<evidence type="ECO:0000256" key="5">
    <source>
        <dbReference type="ARBA" id="ARBA00023125"/>
    </source>
</evidence>
<dbReference type="InterPro" id="IPR014284">
    <property type="entry name" value="RNA_pol_sigma-70_dom"/>
</dbReference>
<dbReference type="InterPro" id="IPR013324">
    <property type="entry name" value="RNA_pol_sigma_r3/r4-like"/>
</dbReference>
<evidence type="ECO:0000256" key="1">
    <source>
        <dbReference type="ARBA" id="ARBA00010641"/>
    </source>
</evidence>
<comment type="caution">
    <text evidence="9">The sequence shown here is derived from an EMBL/GenBank/DDBJ whole genome shotgun (WGS) entry which is preliminary data.</text>
</comment>
<evidence type="ECO:0000259" key="8">
    <source>
        <dbReference type="Pfam" id="PF08281"/>
    </source>
</evidence>
<dbReference type="InterPro" id="IPR013249">
    <property type="entry name" value="RNA_pol_sigma70_r4_t2"/>
</dbReference>
<dbReference type="InterPro" id="IPR007627">
    <property type="entry name" value="RNA_pol_sigma70_r2"/>
</dbReference>
<dbReference type="RefSeq" id="WP_258819244.1">
    <property type="nucleotide sequence ID" value="NZ_JANUGW010000024.1"/>
</dbReference>
<feature type="domain" description="RNA polymerase sigma factor 70 region 4 type 2" evidence="8">
    <location>
        <begin position="113"/>
        <end position="158"/>
    </location>
</feature>
<accession>A0ABT1ZXN0</accession>
<evidence type="ECO:0000313" key="10">
    <source>
        <dbReference type="Proteomes" id="UP001204151"/>
    </source>
</evidence>
<keyword evidence="5" id="KW-0238">DNA-binding</keyword>
<dbReference type="SUPFAM" id="SSF88659">
    <property type="entry name" value="Sigma3 and sigma4 domains of RNA polymerase sigma factors"/>
    <property type="match status" value="1"/>
</dbReference>
<dbReference type="InterPro" id="IPR039425">
    <property type="entry name" value="RNA_pol_sigma-70-like"/>
</dbReference>
<dbReference type="PANTHER" id="PTHR43133:SF8">
    <property type="entry name" value="RNA POLYMERASE SIGMA FACTOR HI_1459-RELATED"/>
    <property type="match status" value="1"/>
</dbReference>
<keyword evidence="6" id="KW-0804">Transcription</keyword>
<dbReference type="EMBL" id="JANUGW010000024">
    <property type="protein sequence ID" value="MCS0584697.1"/>
    <property type="molecule type" value="Genomic_DNA"/>
</dbReference>
<evidence type="ECO:0000256" key="6">
    <source>
        <dbReference type="ARBA" id="ARBA00023163"/>
    </source>
</evidence>
<dbReference type="CDD" id="cd06171">
    <property type="entry name" value="Sigma70_r4"/>
    <property type="match status" value="1"/>
</dbReference>
<protein>
    <submittedName>
        <fullName evidence="9">Sigma-70 family RNA polymerase sigma factor</fullName>
    </submittedName>
</protein>
<reference evidence="9 10" key="1">
    <citation type="submission" date="2022-08" db="EMBL/GenBank/DDBJ databases">
        <title>Reclassification of Massilia species as members of the genera Telluria, Duganella, Pseudoduganella, Mokoshia gen. nov. and Zemynaea gen. nov. using orthogonal and non-orthogonal genome-based approaches.</title>
        <authorList>
            <person name="Bowman J.P."/>
        </authorList>
    </citation>
    <scope>NUCLEOTIDE SEQUENCE [LARGE SCALE GENOMIC DNA]</scope>
    <source>
        <strain evidence="9 10">JCM 31316</strain>
    </source>
</reference>
<dbReference type="PANTHER" id="PTHR43133">
    <property type="entry name" value="RNA POLYMERASE ECF-TYPE SIGMA FACTO"/>
    <property type="match status" value="1"/>
</dbReference>
<evidence type="ECO:0000256" key="3">
    <source>
        <dbReference type="ARBA" id="ARBA00023015"/>
    </source>
</evidence>
<dbReference type="Gene3D" id="1.10.10.10">
    <property type="entry name" value="Winged helix-like DNA-binding domain superfamily/Winged helix DNA-binding domain"/>
    <property type="match status" value="1"/>
</dbReference>
<dbReference type="InterPro" id="IPR013325">
    <property type="entry name" value="RNA_pol_sigma_r2"/>
</dbReference>
<feature type="domain" description="RNA polymerase sigma-70 region 2" evidence="7">
    <location>
        <begin position="14"/>
        <end position="79"/>
    </location>
</feature>
<dbReference type="Pfam" id="PF04542">
    <property type="entry name" value="Sigma70_r2"/>
    <property type="match status" value="1"/>
</dbReference>
<dbReference type="SUPFAM" id="SSF88946">
    <property type="entry name" value="Sigma2 domain of RNA polymerase sigma factors"/>
    <property type="match status" value="1"/>
</dbReference>
<evidence type="ECO:0000256" key="2">
    <source>
        <dbReference type="ARBA" id="ARBA00011344"/>
    </source>
</evidence>
<keyword evidence="4" id="KW-0731">Sigma factor</keyword>
<organism evidence="9 10">
    <name type="scientific">Massilia pinisoli</name>
    <dbReference type="NCBI Taxonomy" id="1772194"/>
    <lineage>
        <taxon>Bacteria</taxon>
        <taxon>Pseudomonadati</taxon>
        <taxon>Pseudomonadota</taxon>
        <taxon>Betaproteobacteria</taxon>
        <taxon>Burkholderiales</taxon>
        <taxon>Oxalobacteraceae</taxon>
        <taxon>Telluria group</taxon>
        <taxon>Massilia</taxon>
    </lineage>
</organism>